<dbReference type="CDD" id="cd09854">
    <property type="entry name" value="PIN_VapC-like"/>
    <property type="match status" value="1"/>
</dbReference>
<dbReference type="RefSeq" id="WP_253716964.1">
    <property type="nucleotide sequence ID" value="NZ_CP051522.1"/>
</dbReference>
<name>A0A9Q9BCP2_TREDN</name>
<sequence length="136" mass="15903">MRILIDTNIILDLVQDREPYSENASRIINSCITGENRGYISSHSLVDLFFILRKDKTVEERKALILNLCKFFTIIPEENKYFVSICNNHDWNDLEDGLQMQCAEAENIDYIITRDRENGFKNSPVKTINPEEFLKL</sequence>
<dbReference type="InterPro" id="IPR029060">
    <property type="entry name" value="PIN-like_dom_sf"/>
</dbReference>
<dbReference type="SUPFAM" id="SSF88723">
    <property type="entry name" value="PIN domain-like"/>
    <property type="match status" value="1"/>
</dbReference>
<dbReference type="AlphaFoldDB" id="A0A9Q9BCP2"/>
<protein>
    <submittedName>
        <fullName evidence="2">PIN domain-containing protein</fullName>
    </submittedName>
</protein>
<evidence type="ECO:0000313" key="2">
    <source>
        <dbReference type="EMBL" id="UTC99210.1"/>
    </source>
</evidence>
<dbReference type="Proteomes" id="UP001056981">
    <property type="component" value="Chromosome"/>
</dbReference>
<dbReference type="Pfam" id="PF13470">
    <property type="entry name" value="PIN_3"/>
    <property type="match status" value="1"/>
</dbReference>
<evidence type="ECO:0000259" key="1">
    <source>
        <dbReference type="Pfam" id="PF13470"/>
    </source>
</evidence>
<dbReference type="Gene3D" id="3.40.50.1010">
    <property type="entry name" value="5'-nuclease"/>
    <property type="match status" value="1"/>
</dbReference>
<gene>
    <name evidence="2" type="ORF">E4N86_00200</name>
</gene>
<accession>A0A9Q9BCP2</accession>
<reference evidence="2" key="1">
    <citation type="submission" date="2020-04" db="EMBL/GenBank/DDBJ databases">
        <title>Comparative genomics of oral phylogroup-2 Treponema strains.</title>
        <authorList>
            <person name="Zeng H."/>
            <person name="Chan Y.K."/>
            <person name="Watt R.M."/>
        </authorList>
    </citation>
    <scope>NUCLEOTIDE SEQUENCE</scope>
    <source>
        <strain evidence="2">OMZ 905</strain>
    </source>
</reference>
<dbReference type="InterPro" id="IPR002716">
    <property type="entry name" value="PIN_dom"/>
</dbReference>
<evidence type="ECO:0000313" key="3">
    <source>
        <dbReference type="Proteomes" id="UP001056981"/>
    </source>
</evidence>
<dbReference type="EMBL" id="CP051635">
    <property type="protein sequence ID" value="UTC99210.1"/>
    <property type="molecule type" value="Genomic_DNA"/>
</dbReference>
<organism evidence="2 3">
    <name type="scientific">Treponema denticola</name>
    <dbReference type="NCBI Taxonomy" id="158"/>
    <lineage>
        <taxon>Bacteria</taxon>
        <taxon>Pseudomonadati</taxon>
        <taxon>Spirochaetota</taxon>
        <taxon>Spirochaetia</taxon>
        <taxon>Spirochaetales</taxon>
        <taxon>Treponemataceae</taxon>
        <taxon>Treponema</taxon>
    </lineage>
</organism>
<proteinExistence type="predicted"/>
<feature type="domain" description="PIN" evidence="1">
    <location>
        <begin position="2"/>
        <end position="116"/>
    </location>
</feature>